<name>A0AC61RLT9_9BACT</name>
<dbReference type="EMBL" id="SRYB01000007">
    <property type="protein sequence ID" value="TGY79318.1"/>
    <property type="molecule type" value="Genomic_DNA"/>
</dbReference>
<organism evidence="1 2">
    <name type="scientific">Lepagella muris</name>
    <dbReference type="NCBI Taxonomy" id="3032870"/>
    <lineage>
        <taxon>Bacteria</taxon>
        <taxon>Pseudomonadati</taxon>
        <taxon>Bacteroidota</taxon>
        <taxon>Bacteroidia</taxon>
        <taxon>Bacteroidales</taxon>
        <taxon>Muribaculaceae</taxon>
        <taxon>Lepagella</taxon>
    </lineage>
</organism>
<keyword evidence="2" id="KW-1185">Reference proteome</keyword>
<sequence length="704" mass="79979">MKKILLSTAAALLLGMPLTQTVMADSQNPFLTEYTNKYGIPPFENISISDFIPAIKAGIAEQKENISAITMNRAVPDFDNTILPLENLSPILDRVTRVFYHYDNALSTDEFATMAEEAIPLLNEASNELNLDEQLFEKIKYVYDNRDKQKLTPVQKRVVEKYYKKFQEQGAALPAEKKAQLIKVNDELSKLFIQYNKNLLNATNSFFVTVYDKADLAGLPESSVAQAADEASKRGLDGLWVFTLHAPSRLPVLQNAENRGLREAIYKGYTNLASYGEYNNFPVIEKIVKLRAEKAKIMGFDNFAQMMTSRVMAKTPEAATNLLMQVFEPAVQRSHEEVADMQAVVDAEKGGFKIAPWDYYYYAGKVKKQKYNLEESDVRPYFSLENVLKGLFYCAEKLYGIKMVEMPDAPKYMDEVKVYEVVDAKTGEHISVFMTDYFPRATKRQGAWMEELQNAGLYENGEQRRPIVYNVGNFTRPVGDTPALLTIDEVETTFHEFGHALQGMLTRAPYRSISGTSVDRDFVELCSQINEHWAFDPEVLKVYARHYKTGEVIPDDLVEKLQKSSKFNQGFVTTELAGAALLDLEWGQTDGNGIDVPSFEAKVTEKIGMPEEITYRYRSPYFKHIFGDDGYASGYYTYLWSQVLEADAWELFEQKGIFDKKTADSFKKNILESGDTEDAMVLFKRFRGHEPDAGALLRLRGFAK</sequence>
<accession>A0AC61RLT9</accession>
<evidence type="ECO:0000313" key="1">
    <source>
        <dbReference type="EMBL" id="TGY79318.1"/>
    </source>
</evidence>
<comment type="caution">
    <text evidence="1">The sequence shown here is derived from an EMBL/GenBank/DDBJ whole genome shotgun (WGS) entry which is preliminary data.</text>
</comment>
<dbReference type="Proteomes" id="UP000306319">
    <property type="component" value="Unassembled WGS sequence"/>
</dbReference>
<evidence type="ECO:0000313" key="2">
    <source>
        <dbReference type="Proteomes" id="UP000306319"/>
    </source>
</evidence>
<gene>
    <name evidence="1" type="ORF">E5331_06505</name>
</gene>
<protein>
    <submittedName>
        <fullName evidence="1">M3 family peptidase</fullName>
    </submittedName>
</protein>
<proteinExistence type="predicted"/>
<reference evidence="1" key="1">
    <citation type="submission" date="2019-04" db="EMBL/GenBank/DDBJ databases">
        <title>Microbes associate with the intestines of laboratory mice.</title>
        <authorList>
            <person name="Navarre W."/>
            <person name="Wong E."/>
            <person name="Huang K."/>
            <person name="Tropini C."/>
            <person name="Ng K."/>
            <person name="Yu B."/>
        </authorList>
    </citation>
    <scope>NUCLEOTIDE SEQUENCE</scope>
    <source>
        <strain evidence="1">NM04_E33</strain>
    </source>
</reference>